<organism evidence="1 2">
    <name type="scientific">Hominisplanchenecus murintestinalis</name>
    <dbReference type="NCBI Taxonomy" id="2941517"/>
    <lineage>
        <taxon>Bacteria</taxon>
        <taxon>Bacillati</taxon>
        <taxon>Bacillota</taxon>
        <taxon>Clostridia</taxon>
        <taxon>Lachnospirales</taxon>
        <taxon>Lachnospiraceae</taxon>
        <taxon>Hominisplanchenecus</taxon>
    </lineage>
</organism>
<keyword evidence="2" id="KW-1185">Reference proteome</keyword>
<evidence type="ECO:0000313" key="1">
    <source>
        <dbReference type="EMBL" id="TGX99839.1"/>
    </source>
</evidence>
<accession>A0AC61R1G8</accession>
<evidence type="ECO:0000313" key="2">
    <source>
        <dbReference type="Proteomes" id="UP000307720"/>
    </source>
</evidence>
<dbReference type="EMBL" id="SRZB01000004">
    <property type="protein sequence ID" value="TGX99839.1"/>
    <property type="molecule type" value="Genomic_DNA"/>
</dbReference>
<name>A0AC61R1G8_9FIRM</name>
<comment type="caution">
    <text evidence="1">The sequence shown here is derived from an EMBL/GenBank/DDBJ whole genome shotgun (WGS) entry which is preliminary data.</text>
</comment>
<reference evidence="1" key="1">
    <citation type="submission" date="2019-04" db="EMBL/GenBank/DDBJ databases">
        <title>Microbes associate with the intestines of laboratory mice.</title>
        <authorList>
            <person name="Navarre W."/>
            <person name="Wong E."/>
            <person name="Huang K."/>
            <person name="Tropini C."/>
            <person name="Ng K."/>
            <person name="Yu B."/>
        </authorList>
    </citation>
    <scope>NUCLEOTIDE SEQUENCE</scope>
    <source>
        <strain evidence="1">NM72_1-8</strain>
    </source>
</reference>
<gene>
    <name evidence="1" type="ORF">E5357_03705</name>
</gene>
<protein>
    <submittedName>
        <fullName evidence="1">Leucine-rich repeat domain-containing protein</fullName>
    </submittedName>
</protein>
<dbReference type="Proteomes" id="UP000307720">
    <property type="component" value="Unassembled WGS sequence"/>
</dbReference>
<proteinExistence type="predicted"/>
<sequence>MDGGEQIIMKLKRLLAGFLAGALVVTGIPVSGLGGISAEAAVQTDQEAGLSYRYRPVDENKITLESDIGASADNPDRPVSSLNRRSGYMQTNKIEDSTGAVHKNFYFTLENSRLLGSVSYLSAGPLGSITRCRVYVSNIDTPDAADIHGSGWLQVYETPEDAAWEAYSSDGNNRHEAVFDMAQIAKHVRIEVLETAGGVKGAEEIEANKVIAGERVLINEAGRLDQKEAEDDVALGTAQGGQTTIAAYTGTTSGEGAPENTINGRGDDISQEGRSFYWCPNKSHWQAGNTQSTVSYIIYDLHNLETDISKIKVRWHNQAWSGKYSIETSDTCKVGKGLGENVSADLVNAVELSALDTEGWTTVAEYDAGEGNYEDMSITFPSQEFQEDTEVENLKLKTTKLKRYVRLVIKKANVSSGNKAALRAFSITGKKHVQQEAENVALVGESSETRIVGYSGEDTMDETTYSKEFAFDGKTGASNGSWTPSVLAEGKGINMKTGDKAYLVLDLGEGTITELSGDTPVKITWSELAAAKVCRVFTSDTYTSPAGGDEYNFETLGGSLDFVDNWEQVVTGYEGDTDIQYKEFAFAASDYTSRQLGRYVCFEFSGLNGQLKDDATTVNAAISEIEINGFRRTAENADVRLTVEEPSYGAKPADVQAYAAPAAKGQYLVDETIWTLTSNKNAATTDEKFGAKAYTMVVRLKSKNPFADLTNVTVNGMTAQPYTGSLTFGEEEAGWNYMNVYFDFDQIADPQAAYTALEEEVKSSERAADMARIAGLGEEAAFQEYTERSWLTFKDAYDYAVSLVGAYQAESVTAEGDDTAEDFPSDVVYYPESVYREALQELQANYTENGAYGLKAASRKGTVSLEVDENNPKAVITRSAAEQKVEMADVNAIVGSADREDVAFEYKKDFSGNEAKYNFKVLPDNSFSGVVHAPYQAPTDENPAGVNALFSMSGNADNKFLIRCTLNLPESVTHKQTIIGMLNDQWGIQLEGNELLVYGHNGGWPTTRVNVSDMLGQSVEMVAYFGNGAFELYLGNKRGRATQSGSGALVAPSANTNFGIGWNYDYGLHGDSSHEGGDYQFYDGSIKDFEMYTLTQKEDDSDWLANYATEIKPGDDKFTDNVWNDSTKTLKQYFAEKIDQYEPNVELTGYYSAYGLKNYTWLNADGAEVEYPSPYEDYKLKVEIETSEKALVDESDKDLVFPESAIEKNFLYTLDAEGNKVNVPAESLVEATKLADGDGTLVYTYASKGLPEPKETLRSWLADEANARKEASEASNYTRRSWQAYNAAYDRAEALMKSKLDRDQSVYEDALAALRNINDTLVEKTADTCECEIGSVVYTGSTEIPVSKASEDAAVETGSADLAGNMIVRYDSYGCTKHTEADREPAVTYTEGTGADNTVSGKVENGTLSVTGAGQVKVTVTATYGDQVVTKDIMFTTISSAEKEEAKKALDAARHKSQEAYNTNNRKEDGTPIYTADSWRVFQEKYGQAESKYTAGTDNYTTEQLNALAAEFNDALAGLKTVERQEAENEAVGVLSKVETENKGYTEESWQAYLDLVQQLRDKLEDLTVTPDELKGLAKQVEEYEFVMAPTEEEIALEAAKKNVQTALDNAVKDSESSKYSNWDGYAALKKQLEDAMKNPAATAAELNELLSKFNAYKLVLKSGGVTPDPGPNPGPGPGPGPAPRPNPTPVENFVNVKNVRYELDKKNPKVAVAVKILKDAKSVTIQKTVKINGKSYKVEKIGASAFKGLKKLTSVTVGVNVKTIEKQAFMNCKKLKKVTLSNGKALKTIGSKAFKGTKKGLTVKAKKLKKAKDRKALLKKVKKAGAKSAKVTK</sequence>